<evidence type="ECO:0000259" key="5">
    <source>
        <dbReference type="PROSITE" id="PS50949"/>
    </source>
</evidence>
<evidence type="ECO:0000256" key="2">
    <source>
        <dbReference type="ARBA" id="ARBA00023125"/>
    </source>
</evidence>
<evidence type="ECO:0000313" key="6">
    <source>
        <dbReference type="EMBL" id="TFF27865.1"/>
    </source>
</evidence>
<sequence>MIRDDLEAKILSREWPPGAQIPFEADLATRYGCSRMTVNKVLTQLVQAGLIERRRKAGSFVRRPQSHSAVLEIVDIRREVEALGLAYHFEILRSEIRPAAADDAERLALPAGATLLAITCRHFAARQPFCLEERIISLDAVPEAGETDFADISPGAWLVARIPWSNAEHRIRAAAAAPSEAASLLIEAGAPCLVIERRTWDQARPITHVRLTYPGDGHEVVAHFAPTGA</sequence>
<evidence type="ECO:0000256" key="3">
    <source>
        <dbReference type="ARBA" id="ARBA00023163"/>
    </source>
</evidence>
<dbReference type="InterPro" id="IPR000524">
    <property type="entry name" value="Tscrpt_reg_HTH_GntR"/>
</dbReference>
<feature type="domain" description="HTH gntR-type" evidence="5">
    <location>
        <begin position="1"/>
        <end position="64"/>
    </location>
</feature>
<proteinExistence type="predicted"/>
<comment type="caution">
    <text evidence="6">The sequence shown here is derived from an EMBL/GenBank/DDBJ whole genome shotgun (WGS) entry which is preliminary data.</text>
</comment>
<reference evidence="6 7" key="1">
    <citation type="submission" date="2019-03" db="EMBL/GenBank/DDBJ databases">
        <title>Jiella endophytica sp. nov., a novel endophytic bacterium isolated from root of Ficus microcarpa Linn. f.</title>
        <authorList>
            <person name="Tuo L."/>
        </authorList>
    </citation>
    <scope>NUCLEOTIDE SEQUENCE [LARGE SCALE GENOMIC DNA]</scope>
    <source>
        <strain evidence="6 7">CBS5Q-3</strain>
    </source>
</reference>
<dbReference type="PANTHER" id="PTHR44846:SF16">
    <property type="entry name" value="TRANSCRIPTIONAL REGULATOR PHNF-RELATED"/>
    <property type="match status" value="1"/>
</dbReference>
<dbReference type="GO" id="GO:0003700">
    <property type="term" value="F:DNA-binding transcription factor activity"/>
    <property type="evidence" value="ECO:0007669"/>
    <property type="project" value="UniProtKB-UniRule"/>
</dbReference>
<keyword evidence="1" id="KW-0805">Transcription regulation</keyword>
<dbReference type="CDD" id="cd07377">
    <property type="entry name" value="WHTH_GntR"/>
    <property type="match status" value="1"/>
</dbReference>
<dbReference type="InterPro" id="IPR011663">
    <property type="entry name" value="UTRA"/>
</dbReference>
<dbReference type="SUPFAM" id="SSF64288">
    <property type="entry name" value="Chorismate lyase-like"/>
    <property type="match status" value="1"/>
</dbReference>
<dbReference type="SUPFAM" id="SSF46785">
    <property type="entry name" value="Winged helix' DNA-binding domain"/>
    <property type="match status" value="1"/>
</dbReference>
<dbReference type="AlphaFoldDB" id="A0A4Y8RU63"/>
<organism evidence="6 7">
    <name type="scientific">Jiella endophytica</name>
    <dbReference type="NCBI Taxonomy" id="2558362"/>
    <lineage>
        <taxon>Bacteria</taxon>
        <taxon>Pseudomonadati</taxon>
        <taxon>Pseudomonadota</taxon>
        <taxon>Alphaproteobacteria</taxon>
        <taxon>Hyphomicrobiales</taxon>
        <taxon>Aurantimonadaceae</taxon>
        <taxon>Jiella</taxon>
    </lineage>
</organism>
<evidence type="ECO:0000313" key="7">
    <source>
        <dbReference type="Proteomes" id="UP000298179"/>
    </source>
</evidence>
<dbReference type="OrthoDB" id="9808698at2"/>
<dbReference type="Proteomes" id="UP000298179">
    <property type="component" value="Unassembled WGS sequence"/>
</dbReference>
<gene>
    <name evidence="6" type="primary">hutC</name>
    <name evidence="6" type="ORF">E3C22_01950</name>
</gene>
<dbReference type="NCBIfam" id="TIGR02018">
    <property type="entry name" value="his_ut_repres"/>
    <property type="match status" value="1"/>
</dbReference>
<dbReference type="PRINTS" id="PR00035">
    <property type="entry name" value="HTHGNTR"/>
</dbReference>
<evidence type="ECO:0000256" key="4">
    <source>
        <dbReference type="NCBIfam" id="TIGR02018"/>
    </source>
</evidence>
<dbReference type="PROSITE" id="PS50949">
    <property type="entry name" value="HTH_GNTR"/>
    <property type="match status" value="1"/>
</dbReference>
<name>A0A4Y8RU63_9HYPH</name>
<dbReference type="GO" id="GO:0045892">
    <property type="term" value="P:negative regulation of DNA-templated transcription"/>
    <property type="evidence" value="ECO:0007669"/>
    <property type="project" value="UniProtKB-UniRule"/>
</dbReference>
<dbReference type="InterPro" id="IPR036390">
    <property type="entry name" value="WH_DNA-bd_sf"/>
</dbReference>
<dbReference type="EMBL" id="SOZD01000001">
    <property type="protein sequence ID" value="TFF27865.1"/>
    <property type="molecule type" value="Genomic_DNA"/>
</dbReference>
<dbReference type="Gene3D" id="1.10.10.10">
    <property type="entry name" value="Winged helix-like DNA-binding domain superfamily/Winged helix DNA-binding domain"/>
    <property type="match status" value="1"/>
</dbReference>
<dbReference type="Gene3D" id="3.40.1410.10">
    <property type="entry name" value="Chorismate lyase-like"/>
    <property type="match status" value="1"/>
</dbReference>
<dbReference type="Pfam" id="PF00392">
    <property type="entry name" value="GntR"/>
    <property type="match status" value="1"/>
</dbReference>
<keyword evidence="7" id="KW-1185">Reference proteome</keyword>
<dbReference type="GO" id="GO:0006547">
    <property type="term" value="P:L-histidine metabolic process"/>
    <property type="evidence" value="ECO:0007669"/>
    <property type="project" value="UniProtKB-UniRule"/>
</dbReference>
<dbReference type="InterPro" id="IPR050679">
    <property type="entry name" value="Bact_HTH_transcr_reg"/>
</dbReference>
<dbReference type="GO" id="GO:0003677">
    <property type="term" value="F:DNA binding"/>
    <property type="evidence" value="ECO:0007669"/>
    <property type="project" value="UniProtKB-UniRule"/>
</dbReference>
<evidence type="ECO:0000256" key="1">
    <source>
        <dbReference type="ARBA" id="ARBA00023015"/>
    </source>
</evidence>
<protein>
    <recommendedName>
        <fullName evidence="4">Histidine utilization repressor</fullName>
    </recommendedName>
</protein>
<dbReference type="RefSeq" id="WP_134760891.1">
    <property type="nucleotide sequence ID" value="NZ_SOZD01000001.1"/>
</dbReference>
<dbReference type="Pfam" id="PF07702">
    <property type="entry name" value="UTRA"/>
    <property type="match status" value="1"/>
</dbReference>
<dbReference type="SMART" id="SM00345">
    <property type="entry name" value="HTH_GNTR"/>
    <property type="match status" value="1"/>
</dbReference>
<keyword evidence="3" id="KW-0804">Transcription</keyword>
<keyword evidence="2" id="KW-0238">DNA-binding</keyword>
<dbReference type="PANTHER" id="PTHR44846">
    <property type="entry name" value="MANNOSYL-D-GLYCERATE TRANSPORT/METABOLISM SYSTEM REPRESSOR MNGR-RELATED"/>
    <property type="match status" value="1"/>
</dbReference>
<accession>A0A4Y8RU63</accession>
<dbReference type="InterPro" id="IPR036388">
    <property type="entry name" value="WH-like_DNA-bd_sf"/>
</dbReference>
<dbReference type="InterPro" id="IPR010248">
    <property type="entry name" value="His_ut_repres"/>
</dbReference>
<dbReference type="InterPro" id="IPR028978">
    <property type="entry name" value="Chorismate_lyase_/UTRA_dom_sf"/>
</dbReference>
<dbReference type="SMART" id="SM00866">
    <property type="entry name" value="UTRA"/>
    <property type="match status" value="1"/>
</dbReference>